<comment type="cofactor">
    <cofactor evidence="5">
        <name>[2Fe-2S] cluster</name>
        <dbReference type="ChEBI" id="CHEBI:190135"/>
    </cofactor>
</comment>
<evidence type="ECO:0000313" key="8">
    <source>
        <dbReference type="EMBL" id="NMU88293.1"/>
    </source>
</evidence>
<evidence type="ECO:0000256" key="4">
    <source>
        <dbReference type="ARBA" id="ARBA00023014"/>
    </source>
</evidence>
<evidence type="ECO:0000259" key="7">
    <source>
        <dbReference type="PROSITE" id="PS51296"/>
    </source>
</evidence>
<dbReference type="Proteomes" id="UP000542405">
    <property type="component" value="Unassembled WGS sequence"/>
</dbReference>
<evidence type="ECO:0000313" key="9">
    <source>
        <dbReference type="Proteomes" id="UP000542405"/>
    </source>
</evidence>
<feature type="domain" description="Rieske" evidence="7">
    <location>
        <begin position="4"/>
        <end position="99"/>
    </location>
</feature>
<keyword evidence="4" id="KW-0411">Iron-sulfur</keyword>
<comment type="caution">
    <text evidence="8">The sequence shown here is derived from an EMBL/GenBank/DDBJ whole genome shotgun (WGS) entry which is preliminary data.</text>
</comment>
<sequence>MTRQFVCHLEDVPKGTMKTFELEGEKKILIINADQNVFACQGVCPHQDVCLEEGLFDGEVLTCHQHLWQWKVASGEPVGLAEQPLEVYEVEVEDGSVFVEH</sequence>
<dbReference type="RefSeq" id="WP_105558127.1">
    <property type="nucleotide sequence ID" value="NZ_JABBZE010000001.1"/>
</dbReference>
<accession>A0A848NCH5</accession>
<dbReference type="AlphaFoldDB" id="A0A848NCH5"/>
<evidence type="ECO:0000256" key="3">
    <source>
        <dbReference type="ARBA" id="ARBA00023004"/>
    </source>
</evidence>
<dbReference type="GO" id="GO:0051537">
    <property type="term" value="F:2 iron, 2 sulfur cluster binding"/>
    <property type="evidence" value="ECO:0007669"/>
    <property type="project" value="UniProtKB-KW"/>
</dbReference>
<dbReference type="PROSITE" id="PS51296">
    <property type="entry name" value="RIESKE"/>
    <property type="match status" value="1"/>
</dbReference>
<evidence type="ECO:0000256" key="2">
    <source>
        <dbReference type="ARBA" id="ARBA00022723"/>
    </source>
</evidence>
<keyword evidence="1" id="KW-0001">2Fe-2S</keyword>
<reference evidence="8 9" key="1">
    <citation type="submission" date="2020-04" db="EMBL/GenBank/DDBJ databases">
        <title>Achromobacter ruhlandii genome sequencing and assembly.</title>
        <authorList>
            <person name="Martins R.C.R."/>
            <person name="Perdigao-Neto L.V."/>
            <person name="Levin A.S.S."/>
            <person name="Costa S.F."/>
        </authorList>
    </citation>
    <scope>NUCLEOTIDE SEQUENCE [LARGE SCALE GENOMIC DNA]</scope>
    <source>
        <strain evidence="8 9">9035ralo</strain>
    </source>
</reference>
<proteinExistence type="inferred from homology"/>
<organism evidence="8 9">
    <name type="scientific">Achromobacter ruhlandii</name>
    <dbReference type="NCBI Taxonomy" id="72557"/>
    <lineage>
        <taxon>Bacteria</taxon>
        <taxon>Pseudomonadati</taxon>
        <taxon>Pseudomonadota</taxon>
        <taxon>Betaproteobacteria</taxon>
        <taxon>Burkholderiales</taxon>
        <taxon>Alcaligenaceae</taxon>
        <taxon>Achromobacter</taxon>
    </lineage>
</organism>
<dbReference type="Pfam" id="PF00355">
    <property type="entry name" value="Rieske"/>
    <property type="match status" value="1"/>
</dbReference>
<evidence type="ECO:0000256" key="1">
    <source>
        <dbReference type="ARBA" id="ARBA00022714"/>
    </source>
</evidence>
<dbReference type="InterPro" id="IPR036922">
    <property type="entry name" value="Rieske_2Fe-2S_sf"/>
</dbReference>
<evidence type="ECO:0000256" key="5">
    <source>
        <dbReference type="ARBA" id="ARBA00034078"/>
    </source>
</evidence>
<dbReference type="EMBL" id="JABBZE010000001">
    <property type="protein sequence ID" value="NMU88293.1"/>
    <property type="molecule type" value="Genomic_DNA"/>
</dbReference>
<dbReference type="PANTHER" id="PTHR21496:SF0">
    <property type="entry name" value="RIESKE DOMAIN-CONTAINING PROTEIN"/>
    <property type="match status" value="1"/>
</dbReference>
<dbReference type="SUPFAM" id="SSF50022">
    <property type="entry name" value="ISP domain"/>
    <property type="match status" value="1"/>
</dbReference>
<dbReference type="Gene3D" id="2.102.10.10">
    <property type="entry name" value="Rieske [2Fe-2S] iron-sulphur domain"/>
    <property type="match status" value="1"/>
</dbReference>
<comment type="similarity">
    <text evidence="6">Belongs to the bacterial ring-hydroxylating dioxygenase ferredoxin component family.</text>
</comment>
<keyword evidence="2" id="KW-0479">Metal-binding</keyword>
<protein>
    <submittedName>
        <fullName evidence="8">Rieske 2Fe-2S domain-containing protein</fullName>
    </submittedName>
</protein>
<evidence type="ECO:0000256" key="6">
    <source>
        <dbReference type="ARBA" id="ARBA00038001"/>
    </source>
</evidence>
<dbReference type="GO" id="GO:0046872">
    <property type="term" value="F:metal ion binding"/>
    <property type="evidence" value="ECO:0007669"/>
    <property type="project" value="UniProtKB-KW"/>
</dbReference>
<dbReference type="PANTHER" id="PTHR21496">
    <property type="entry name" value="FERREDOXIN-RELATED"/>
    <property type="match status" value="1"/>
</dbReference>
<gene>
    <name evidence="8" type="ORF">HGQ98_00105</name>
</gene>
<name>A0A848NCH5_9BURK</name>
<dbReference type="InterPro" id="IPR017941">
    <property type="entry name" value="Rieske_2Fe-2S"/>
</dbReference>
<keyword evidence="3" id="KW-0408">Iron</keyword>